<dbReference type="Proteomes" id="UP000309997">
    <property type="component" value="Unassembled WGS sequence"/>
</dbReference>
<gene>
    <name evidence="1" type="ORF">D5086_031724</name>
</gene>
<evidence type="ECO:0000313" key="1">
    <source>
        <dbReference type="EMBL" id="KAL3566309.1"/>
    </source>
</evidence>
<protein>
    <submittedName>
        <fullName evidence="1">Uncharacterized protein</fullName>
    </submittedName>
</protein>
<name>A0ACC4AJF5_POPAL</name>
<comment type="caution">
    <text evidence="1">The sequence shown here is derived from an EMBL/GenBank/DDBJ whole genome shotgun (WGS) entry which is preliminary data.</text>
</comment>
<keyword evidence="2" id="KW-1185">Reference proteome</keyword>
<proteinExistence type="predicted"/>
<accession>A0ACC4AJF5</accession>
<reference evidence="1 2" key="1">
    <citation type="journal article" date="2024" name="Plant Biotechnol. J.">
        <title>Genome and CRISPR/Cas9 system of a widespread forest tree (Populus alba) in the world.</title>
        <authorList>
            <person name="Liu Y.J."/>
            <person name="Jiang P.F."/>
            <person name="Han X.M."/>
            <person name="Li X.Y."/>
            <person name="Wang H.M."/>
            <person name="Wang Y.J."/>
            <person name="Wang X.X."/>
            <person name="Zeng Q.Y."/>
        </authorList>
    </citation>
    <scope>NUCLEOTIDE SEQUENCE [LARGE SCALE GENOMIC DNA]</scope>
    <source>
        <strain evidence="2">cv. PAL-ZL1</strain>
    </source>
</reference>
<evidence type="ECO:0000313" key="2">
    <source>
        <dbReference type="Proteomes" id="UP000309997"/>
    </source>
</evidence>
<organism evidence="1 2">
    <name type="scientific">Populus alba</name>
    <name type="common">White poplar</name>
    <dbReference type="NCBI Taxonomy" id="43335"/>
    <lineage>
        <taxon>Eukaryota</taxon>
        <taxon>Viridiplantae</taxon>
        <taxon>Streptophyta</taxon>
        <taxon>Embryophyta</taxon>
        <taxon>Tracheophyta</taxon>
        <taxon>Spermatophyta</taxon>
        <taxon>Magnoliopsida</taxon>
        <taxon>eudicotyledons</taxon>
        <taxon>Gunneridae</taxon>
        <taxon>Pentapetalae</taxon>
        <taxon>rosids</taxon>
        <taxon>fabids</taxon>
        <taxon>Malpighiales</taxon>
        <taxon>Salicaceae</taxon>
        <taxon>Saliceae</taxon>
        <taxon>Populus</taxon>
    </lineage>
</organism>
<sequence>MISQNGKILTYSPKAIEKTSNTLNIFRSNPDSWHYAGAFRTICFLELFPHELGRLVNLKILILSANYLTGELPRLSLI</sequence>
<dbReference type="EMBL" id="RCHU02000018">
    <property type="protein sequence ID" value="KAL3566309.1"/>
    <property type="molecule type" value="Genomic_DNA"/>
</dbReference>